<evidence type="ECO:0000256" key="9">
    <source>
        <dbReference type="ARBA" id="ARBA00022801"/>
    </source>
</evidence>
<evidence type="ECO:0000256" key="2">
    <source>
        <dbReference type="ARBA" id="ARBA00012417"/>
    </source>
</evidence>
<keyword evidence="9 16" id="KW-0378">Hydrolase</keyword>
<dbReference type="SMART" id="SM00475">
    <property type="entry name" value="53EXOc"/>
    <property type="match status" value="1"/>
</dbReference>
<dbReference type="AlphaFoldDB" id="A0A133PRN0"/>
<dbReference type="CDD" id="cd09859">
    <property type="entry name" value="PIN_53EXO"/>
    <property type="match status" value="1"/>
</dbReference>
<evidence type="ECO:0000256" key="16">
    <source>
        <dbReference type="RuleBase" id="RU004460"/>
    </source>
</evidence>
<evidence type="ECO:0000259" key="19">
    <source>
        <dbReference type="SMART" id="SM00482"/>
    </source>
</evidence>
<evidence type="ECO:0000256" key="15">
    <source>
        <dbReference type="NCBIfam" id="TIGR00593"/>
    </source>
</evidence>
<dbReference type="PROSITE" id="PS00447">
    <property type="entry name" value="DNA_POLYMERASE_A"/>
    <property type="match status" value="1"/>
</dbReference>
<dbReference type="GO" id="GO:0006261">
    <property type="term" value="P:DNA-templated DNA replication"/>
    <property type="evidence" value="ECO:0007669"/>
    <property type="project" value="UniProtKB-UniRule"/>
</dbReference>
<dbReference type="SMART" id="SM00279">
    <property type="entry name" value="HhH2"/>
    <property type="match status" value="1"/>
</dbReference>
<dbReference type="Pfam" id="PF02739">
    <property type="entry name" value="5_3_exonuc_N"/>
    <property type="match status" value="1"/>
</dbReference>
<dbReference type="CDD" id="cd06140">
    <property type="entry name" value="DNA_polA_I_Bacillus_like_exo"/>
    <property type="match status" value="1"/>
</dbReference>
<evidence type="ECO:0000256" key="12">
    <source>
        <dbReference type="ARBA" id="ARBA00023125"/>
    </source>
</evidence>
<dbReference type="Gene3D" id="3.30.70.370">
    <property type="match status" value="1"/>
</dbReference>
<keyword evidence="17" id="KW-0175">Coiled coil</keyword>
<evidence type="ECO:0000256" key="4">
    <source>
        <dbReference type="ARBA" id="ARBA00022679"/>
    </source>
</evidence>
<evidence type="ECO:0000256" key="1">
    <source>
        <dbReference type="ARBA" id="ARBA00007705"/>
    </source>
</evidence>
<feature type="coiled-coil region" evidence="17">
    <location>
        <begin position="843"/>
        <end position="870"/>
    </location>
</feature>
<keyword evidence="5 16" id="KW-0548">Nucleotidyltransferase</keyword>
<dbReference type="FunFam" id="1.10.150.20:FF:000002">
    <property type="entry name" value="DNA polymerase I"/>
    <property type="match status" value="1"/>
</dbReference>
<dbReference type="EC" id="2.7.7.7" evidence="2 15"/>
<name>A0A133PRN0_9FIRM</name>
<dbReference type="InterPro" id="IPR018320">
    <property type="entry name" value="DNA_polymerase_1"/>
</dbReference>
<dbReference type="InterPro" id="IPR043502">
    <property type="entry name" value="DNA/RNA_pol_sf"/>
</dbReference>
<dbReference type="NCBIfam" id="NF004397">
    <property type="entry name" value="PRK05755.1"/>
    <property type="match status" value="1"/>
</dbReference>
<evidence type="ECO:0000256" key="13">
    <source>
        <dbReference type="ARBA" id="ARBA00023204"/>
    </source>
</evidence>
<keyword evidence="11 16" id="KW-0239">DNA-directed DNA polymerase</keyword>
<evidence type="ECO:0000256" key="5">
    <source>
        <dbReference type="ARBA" id="ARBA00022695"/>
    </source>
</evidence>
<dbReference type="SMART" id="SM00482">
    <property type="entry name" value="POLAc"/>
    <property type="match status" value="1"/>
</dbReference>
<keyword evidence="13 16" id="KW-0234">DNA repair</keyword>
<dbReference type="InterPro" id="IPR001098">
    <property type="entry name" value="DNA-dir_DNA_pol_A_palm_dom"/>
</dbReference>
<dbReference type="Gene3D" id="3.30.420.10">
    <property type="entry name" value="Ribonuclease H-like superfamily/Ribonuclease H"/>
    <property type="match status" value="1"/>
</dbReference>
<accession>A0A133PRN0</accession>
<dbReference type="RefSeq" id="WP_060799732.1">
    <property type="nucleotide sequence ID" value="NZ_KQ957090.1"/>
</dbReference>
<evidence type="ECO:0000256" key="6">
    <source>
        <dbReference type="ARBA" id="ARBA00022705"/>
    </source>
</evidence>
<evidence type="ECO:0000313" key="20">
    <source>
        <dbReference type="EMBL" id="KXA31463.1"/>
    </source>
</evidence>
<dbReference type="Pfam" id="PF22619">
    <property type="entry name" value="DNA_polI_exo1"/>
    <property type="match status" value="1"/>
</dbReference>
<dbReference type="PANTHER" id="PTHR10133">
    <property type="entry name" value="DNA POLYMERASE I"/>
    <property type="match status" value="1"/>
</dbReference>
<dbReference type="InterPro" id="IPR036397">
    <property type="entry name" value="RNaseH_sf"/>
</dbReference>
<dbReference type="SUPFAM" id="SSF47807">
    <property type="entry name" value="5' to 3' exonuclease, C-terminal subdomain"/>
    <property type="match status" value="1"/>
</dbReference>
<comment type="caution">
    <text evidence="20">The sequence shown here is derived from an EMBL/GenBank/DDBJ whole genome shotgun (WGS) entry which is preliminary data.</text>
</comment>
<dbReference type="EMBL" id="LRQE01000012">
    <property type="protein sequence ID" value="KXA31463.1"/>
    <property type="molecule type" value="Genomic_DNA"/>
</dbReference>
<dbReference type="FunFam" id="1.10.150.20:FF:000003">
    <property type="entry name" value="DNA polymerase I"/>
    <property type="match status" value="1"/>
</dbReference>
<evidence type="ECO:0000256" key="10">
    <source>
        <dbReference type="ARBA" id="ARBA00022839"/>
    </source>
</evidence>
<dbReference type="CDD" id="cd09898">
    <property type="entry name" value="H3TH_53EXO"/>
    <property type="match status" value="1"/>
</dbReference>
<evidence type="ECO:0000256" key="11">
    <source>
        <dbReference type="ARBA" id="ARBA00022932"/>
    </source>
</evidence>
<dbReference type="Gene3D" id="1.10.150.20">
    <property type="entry name" value="5' to 3' exonuclease, C-terminal subdomain"/>
    <property type="match status" value="2"/>
</dbReference>
<comment type="catalytic activity">
    <reaction evidence="14 16">
        <text>DNA(n) + a 2'-deoxyribonucleoside 5'-triphosphate = DNA(n+1) + diphosphate</text>
        <dbReference type="Rhea" id="RHEA:22508"/>
        <dbReference type="Rhea" id="RHEA-COMP:17339"/>
        <dbReference type="Rhea" id="RHEA-COMP:17340"/>
        <dbReference type="ChEBI" id="CHEBI:33019"/>
        <dbReference type="ChEBI" id="CHEBI:61560"/>
        <dbReference type="ChEBI" id="CHEBI:173112"/>
        <dbReference type="EC" id="2.7.7.7"/>
    </reaction>
</comment>
<feature type="domain" description="5'-3' exonuclease" evidence="18">
    <location>
        <begin position="3"/>
        <end position="262"/>
    </location>
</feature>
<dbReference type="InterPro" id="IPR002298">
    <property type="entry name" value="DNA_polymerase_A"/>
</dbReference>
<keyword evidence="8 16" id="KW-0227">DNA damage</keyword>
<evidence type="ECO:0000256" key="3">
    <source>
        <dbReference type="ARBA" id="ARBA00020311"/>
    </source>
</evidence>
<feature type="domain" description="DNA-directed DNA polymerase family A palm" evidence="19">
    <location>
        <begin position="643"/>
        <end position="849"/>
    </location>
</feature>
<dbReference type="PATRIC" id="fig|54005.3.peg.445"/>
<dbReference type="GO" id="GO:0003677">
    <property type="term" value="F:DNA binding"/>
    <property type="evidence" value="ECO:0007669"/>
    <property type="project" value="UniProtKB-UniRule"/>
</dbReference>
<dbReference type="GO" id="GO:0006302">
    <property type="term" value="P:double-strand break repair"/>
    <property type="evidence" value="ECO:0007669"/>
    <property type="project" value="TreeGrafter"/>
</dbReference>
<keyword evidence="6 16" id="KW-0235">DNA replication</keyword>
<evidence type="ECO:0000256" key="7">
    <source>
        <dbReference type="ARBA" id="ARBA00022722"/>
    </source>
</evidence>
<keyword evidence="4 16" id="KW-0808">Transferase</keyword>
<dbReference type="InterPro" id="IPR029060">
    <property type="entry name" value="PIN-like_dom_sf"/>
</dbReference>
<keyword evidence="10 16" id="KW-0269">Exonuclease</keyword>
<evidence type="ECO:0000256" key="14">
    <source>
        <dbReference type="ARBA" id="ARBA00049244"/>
    </source>
</evidence>
<dbReference type="InterPro" id="IPR020046">
    <property type="entry name" value="5-3_exonucl_a-hlix_arch_N"/>
</dbReference>
<dbReference type="InterPro" id="IPR020045">
    <property type="entry name" value="DNA_polI_H3TH"/>
</dbReference>
<dbReference type="SUPFAM" id="SSF88723">
    <property type="entry name" value="PIN domain-like"/>
    <property type="match status" value="1"/>
</dbReference>
<dbReference type="InterPro" id="IPR054690">
    <property type="entry name" value="DNA_polI_exonuclease"/>
</dbReference>
<dbReference type="SUPFAM" id="SSF53098">
    <property type="entry name" value="Ribonuclease H-like"/>
    <property type="match status" value="1"/>
</dbReference>
<comment type="function">
    <text evidence="16">In addition to polymerase activity, this DNA polymerase exhibits 5'-3' exonuclease activity.</text>
</comment>
<dbReference type="InterPro" id="IPR008918">
    <property type="entry name" value="HhH2"/>
</dbReference>
<comment type="similarity">
    <text evidence="1 16">Belongs to the DNA polymerase type-A family.</text>
</comment>
<dbReference type="SUPFAM" id="SSF56672">
    <property type="entry name" value="DNA/RNA polymerases"/>
    <property type="match status" value="1"/>
</dbReference>
<organism evidence="20">
    <name type="scientific">Peptoniphilus harei</name>
    <dbReference type="NCBI Taxonomy" id="54005"/>
    <lineage>
        <taxon>Bacteria</taxon>
        <taxon>Bacillati</taxon>
        <taxon>Bacillota</taxon>
        <taxon>Tissierellia</taxon>
        <taxon>Tissierellales</taxon>
        <taxon>Peptoniphilaceae</taxon>
        <taxon>Peptoniphilus</taxon>
    </lineage>
</organism>
<dbReference type="Gene3D" id="1.20.1060.10">
    <property type="entry name" value="Taq DNA Polymerase, Chain T, domain 4"/>
    <property type="match status" value="1"/>
</dbReference>
<dbReference type="InterPro" id="IPR036279">
    <property type="entry name" value="5-3_exonuclease_C_sf"/>
</dbReference>
<comment type="subunit">
    <text evidence="16">Single-chain monomer with multiple functions.</text>
</comment>
<dbReference type="PRINTS" id="PR00868">
    <property type="entry name" value="DNAPOLI"/>
</dbReference>
<dbReference type="GO" id="GO:0003887">
    <property type="term" value="F:DNA-directed DNA polymerase activity"/>
    <property type="evidence" value="ECO:0007669"/>
    <property type="project" value="UniProtKB-UniRule"/>
</dbReference>
<dbReference type="FunFam" id="3.40.50.1010:FF:000001">
    <property type="entry name" value="DNA polymerase I"/>
    <property type="match status" value="1"/>
</dbReference>
<dbReference type="InterPro" id="IPR012337">
    <property type="entry name" value="RNaseH-like_sf"/>
</dbReference>
<proteinExistence type="inferred from homology"/>
<evidence type="ECO:0000256" key="17">
    <source>
        <dbReference type="SAM" id="Coils"/>
    </source>
</evidence>
<dbReference type="NCBIfam" id="TIGR00593">
    <property type="entry name" value="pola"/>
    <property type="match status" value="1"/>
</dbReference>
<dbReference type="Proteomes" id="UP000070174">
    <property type="component" value="Unassembled WGS sequence"/>
</dbReference>
<dbReference type="GO" id="GO:0008409">
    <property type="term" value="F:5'-3' exonuclease activity"/>
    <property type="evidence" value="ECO:0007669"/>
    <property type="project" value="UniProtKB-UniRule"/>
</dbReference>
<evidence type="ECO:0000256" key="8">
    <source>
        <dbReference type="ARBA" id="ARBA00022763"/>
    </source>
</evidence>
<keyword evidence="7" id="KW-0540">Nuclease</keyword>
<protein>
    <recommendedName>
        <fullName evidence="3 15">DNA polymerase I</fullName>
        <ecNumber evidence="2 15">2.7.7.7</ecNumber>
    </recommendedName>
</protein>
<evidence type="ECO:0000313" key="21">
    <source>
        <dbReference type="Proteomes" id="UP000070174"/>
    </source>
</evidence>
<dbReference type="Pfam" id="PF01367">
    <property type="entry name" value="5_3_exonuc"/>
    <property type="match status" value="1"/>
</dbReference>
<gene>
    <name evidence="16" type="primary">polA</name>
    <name evidence="20" type="ORF">HMPREF3229_00450</name>
</gene>
<dbReference type="CDD" id="cd08637">
    <property type="entry name" value="DNA_pol_A_pol_I_C"/>
    <property type="match status" value="1"/>
</dbReference>
<dbReference type="PANTHER" id="PTHR10133:SF27">
    <property type="entry name" value="DNA POLYMERASE NU"/>
    <property type="match status" value="1"/>
</dbReference>
<dbReference type="Gene3D" id="3.40.50.1010">
    <property type="entry name" value="5'-nuclease"/>
    <property type="match status" value="1"/>
</dbReference>
<dbReference type="InterPro" id="IPR019760">
    <property type="entry name" value="DNA-dir_DNA_pol_A_CS"/>
</dbReference>
<dbReference type="FunFam" id="1.20.1060.10:FF:000001">
    <property type="entry name" value="DNA polymerase I"/>
    <property type="match status" value="1"/>
</dbReference>
<keyword evidence="12 16" id="KW-0238">DNA-binding</keyword>
<reference evidence="20 21" key="1">
    <citation type="submission" date="2016-01" db="EMBL/GenBank/DDBJ databases">
        <authorList>
            <person name="Oliw E.H."/>
        </authorList>
    </citation>
    <scope>NUCLEOTIDE SEQUENCE [LARGE SCALE GENOMIC DNA]</scope>
    <source>
        <strain evidence="20 21">CMW7756A</strain>
    </source>
</reference>
<evidence type="ECO:0000259" key="18">
    <source>
        <dbReference type="SMART" id="SM00475"/>
    </source>
</evidence>
<sequence>MDNKFLIIDGSSLFFRAFYALPLLKTKRGLYTNAIYGFVMMVENAIEKVKPTHLAVCFDMKGKTFRSEIYKDYKGTRQKTPNELEQQWPLVREILGHMNVKILESPVYEADDIAGTLSKLGTEEGFENYLLTGDKDYFQLVNENTKVLFTRKGITDMDIMTVEKIREDYGIEPLEFIELKALMGDSSDNIPGIYGIGEKTGLKLIHEFHTIENLYDNIDDVSGKKLKEKLLEGKMSAFMSKKLGTIVKDVPLEESLDDFKKVDYDYENLSELYREFEFNSMLDRLPEEYRKEEVEEISQDNFEFVEIKDLKEIEKEVKDKKSLAFKFITDGKIYEDLKPIYLAVKVKNSEVKFISYEDIDFDFLKKLMEDEKVEKLGYSLKEDIIILMDLGIDIKNYSHDVEIAEYLLNSTQSDYDINKISMAYFKNGYLDLEDLLGKGAKKKTYADLDKDDLFKYFAFVLNTIYRLEDLQKEKIDEEEMTSLYQDMELPLVEVLASMEYVGINTDEAVLDEIDKQIIEKLKTLEEEIYDEAGEKFNINSPKQLGVILFDKMDFPVIKKTKTGYSTSADVLEKLRGKGEIIDKILDYRKFSKLKSTYIDGLKAVINKKTKRIHSRFMQTVTATGRISSTDPNLQNIPIKTEEGRLIRKAFLASEDGVLVDADYSQIELRVLAALSDDKEMLDAFKHGLDIHRKTASEVFHVDYDDVDDRQRYEAKAVNFGIVYGISDYGLSQNLNIPRKAAKEYIDNYLGHFIGIKDYMAEEIKNGKDKGYVETIFKRRRYIPELNAKNFNIRSFGERIALNTPIQGSAADIIKIAMVKVYNELKKRNLKSKLIIQIHDELVVDTAEDEIEEVKELMKDLMENSVDLNVKLSVDMNTGANLYESK</sequence>
<dbReference type="Pfam" id="PF00476">
    <property type="entry name" value="DNA_pol_A"/>
    <property type="match status" value="1"/>
</dbReference>
<dbReference type="InterPro" id="IPR002421">
    <property type="entry name" value="5-3_exonuclease"/>
</dbReference>